<dbReference type="InterPro" id="IPR036615">
    <property type="entry name" value="Mur_ligase_C_dom_sf"/>
</dbReference>
<keyword evidence="3" id="KW-0479">Metal-binding</keyword>
<evidence type="ECO:0000256" key="6">
    <source>
        <dbReference type="ARBA" id="ARBA00022842"/>
    </source>
</evidence>
<evidence type="ECO:0000256" key="3">
    <source>
        <dbReference type="ARBA" id="ARBA00022723"/>
    </source>
</evidence>
<dbReference type="PROSITE" id="PS01012">
    <property type="entry name" value="FOLYLPOLYGLU_SYNT_2"/>
    <property type="match status" value="1"/>
</dbReference>
<dbReference type="SUPFAM" id="SSF53244">
    <property type="entry name" value="MurD-like peptide ligases, peptide-binding domain"/>
    <property type="match status" value="1"/>
</dbReference>
<dbReference type="UniPathway" id="UPA00850"/>
<dbReference type="PIRSF" id="PIRSF001563">
    <property type="entry name" value="Folylpolyglu_synth"/>
    <property type="match status" value="1"/>
</dbReference>
<proteinExistence type="inferred from homology"/>
<comment type="catalytic activity">
    <reaction evidence="7">
        <text>7,8-dihydropteroate + L-glutamate + ATP = 7,8-dihydrofolate + ADP + phosphate + H(+)</text>
        <dbReference type="Rhea" id="RHEA:23584"/>
        <dbReference type="ChEBI" id="CHEBI:15378"/>
        <dbReference type="ChEBI" id="CHEBI:17839"/>
        <dbReference type="ChEBI" id="CHEBI:29985"/>
        <dbReference type="ChEBI" id="CHEBI:30616"/>
        <dbReference type="ChEBI" id="CHEBI:43474"/>
        <dbReference type="ChEBI" id="CHEBI:57451"/>
        <dbReference type="ChEBI" id="CHEBI:456216"/>
        <dbReference type="EC" id="6.3.2.12"/>
    </reaction>
</comment>
<dbReference type="SUPFAM" id="SSF53623">
    <property type="entry name" value="MurD-like peptide ligases, catalytic domain"/>
    <property type="match status" value="1"/>
</dbReference>
<dbReference type="Gene3D" id="3.90.190.20">
    <property type="entry name" value="Mur ligase, C-terminal domain"/>
    <property type="match status" value="1"/>
</dbReference>
<reference evidence="9" key="1">
    <citation type="submission" date="2016-05" db="EMBL/GenBank/DDBJ databases">
        <title>Comparative genomics of biotechnologically important yeasts.</title>
        <authorList>
            <consortium name="DOE Joint Genome Institute"/>
            <person name="Riley R."/>
            <person name="Haridas S."/>
            <person name="Wolfe K.H."/>
            <person name="Lopes M.R."/>
            <person name="Hittinger C.T."/>
            <person name="Goker M."/>
            <person name="Salamov A."/>
            <person name="Wisecaver J."/>
            <person name="Long T.M."/>
            <person name="Aerts A.L."/>
            <person name="Barry K."/>
            <person name="Choi C."/>
            <person name="Clum A."/>
            <person name="Coughlan A.Y."/>
            <person name="Deshpande S."/>
            <person name="Douglass A.P."/>
            <person name="Hanson S.J."/>
            <person name="Klenk H.-P."/>
            <person name="Labutti K."/>
            <person name="Lapidus A."/>
            <person name="Lindquist E."/>
            <person name="Lipzen A."/>
            <person name="Meier-Kolthoff J.P."/>
            <person name="Ohm R.A."/>
            <person name="Otillar R.P."/>
            <person name="Pangilinan J."/>
            <person name="Peng Y."/>
            <person name="Rokas A."/>
            <person name="Rosa C.A."/>
            <person name="Scheuner C."/>
            <person name="Sibirny A.A."/>
            <person name="Slot J.C."/>
            <person name="Stielow J.B."/>
            <person name="Sun H."/>
            <person name="Kurtzman C.P."/>
            <person name="Blackwell M."/>
            <person name="Grigoriev I.V."/>
            <person name="Jeffries T.W."/>
        </authorList>
    </citation>
    <scope>NUCLEOTIDE SEQUENCE [LARGE SCALE GENOMIC DNA]</scope>
    <source>
        <strain evidence="9">NRRL Y-17324</strain>
    </source>
</reference>
<dbReference type="PANTHER" id="PTHR11136">
    <property type="entry name" value="FOLYLPOLYGLUTAMATE SYNTHASE-RELATED"/>
    <property type="match status" value="1"/>
</dbReference>
<keyword evidence="4 7" id="KW-0547">Nucleotide-binding</keyword>
<dbReference type="EMBL" id="KV453909">
    <property type="protein sequence ID" value="ODV82092.1"/>
    <property type="molecule type" value="Genomic_DNA"/>
</dbReference>
<dbReference type="PANTHER" id="PTHR11136:SF0">
    <property type="entry name" value="DIHYDROFOLATE SYNTHETASE-RELATED"/>
    <property type="match status" value="1"/>
</dbReference>
<dbReference type="InterPro" id="IPR036565">
    <property type="entry name" value="Mur-like_cat_sf"/>
</dbReference>
<dbReference type="PROSITE" id="PS01011">
    <property type="entry name" value="FOLYLPOLYGLU_SYNT_1"/>
    <property type="match status" value="1"/>
</dbReference>
<dbReference type="GO" id="GO:0046872">
    <property type="term" value="F:metal ion binding"/>
    <property type="evidence" value="ECO:0007669"/>
    <property type="project" value="UniProtKB-KW"/>
</dbReference>
<protein>
    <recommendedName>
        <fullName evidence="7">Dihydrofolate synthetase</fullName>
        <ecNumber evidence="7">6.3.2.12</ecNumber>
    </recommendedName>
</protein>
<keyword evidence="7" id="KW-0554">One-carbon metabolism</keyword>
<comment type="pathway">
    <text evidence="7">Cofactor biosynthesis; tetrahydrofolylpolyglutamate biosynthesis.</text>
</comment>
<organism evidence="8 9">
    <name type="scientific">Suhomyces tanzawaensis NRRL Y-17324</name>
    <dbReference type="NCBI Taxonomy" id="984487"/>
    <lineage>
        <taxon>Eukaryota</taxon>
        <taxon>Fungi</taxon>
        <taxon>Dikarya</taxon>
        <taxon>Ascomycota</taxon>
        <taxon>Saccharomycotina</taxon>
        <taxon>Pichiomycetes</taxon>
        <taxon>Debaryomycetaceae</taxon>
        <taxon>Suhomyces</taxon>
    </lineage>
</organism>
<sequence length="424" mass="46910">MPIDLGLARVARLLNHLNNPHLKAYKAIHLAGTNGKGSTVSYLSSILTQSKIRNGRFTSPHILHYNDCVSINNETYPLSKFQEVSKFVQEKNRLHELGCTEFELLTVTAFKIFEIENVEIAVIEVGLGGRLDATNVLEPFKEGTGVIATGITKIGIDHESFLGDTLAKIAFEKAGIIKEGIPCVVDRTNHKEAVDVVAKKANELNSPLYQVDGLHELEPRSLSADFGIEAIKALVDKSPLQGDYQKQNLSIALKIIELIKDKRITKETITKGIETTTWRGRLQSLEIPQLGLPILLDGAHNESAAIELGKYLTRFQDGFIFIIAITKGKAVSNLLKHVINKTNDKVICTSFTSPESMPWVSNYPVEELKQLCSTFVEDVEISEGVKNALEYASKLKQEGDKREVVVFGSLYLCGDVLRLVEESP</sequence>
<dbReference type="GO" id="GO:0004326">
    <property type="term" value="F:tetrahydrofolylpolyglutamate synthase activity"/>
    <property type="evidence" value="ECO:0007669"/>
    <property type="project" value="InterPro"/>
</dbReference>
<dbReference type="GO" id="GO:0005829">
    <property type="term" value="C:cytosol"/>
    <property type="evidence" value="ECO:0007669"/>
    <property type="project" value="TreeGrafter"/>
</dbReference>
<dbReference type="STRING" id="984487.A0A1E4SRQ7"/>
<keyword evidence="5 7" id="KW-0067">ATP-binding</keyword>
<dbReference type="RefSeq" id="XP_020067214.1">
    <property type="nucleotide sequence ID" value="XM_020211414.1"/>
</dbReference>
<evidence type="ECO:0000256" key="2">
    <source>
        <dbReference type="ARBA" id="ARBA00022598"/>
    </source>
</evidence>
<dbReference type="Gene3D" id="3.40.1190.10">
    <property type="entry name" value="Mur-like, catalytic domain"/>
    <property type="match status" value="1"/>
</dbReference>
<name>A0A1E4SRQ7_9ASCO</name>
<evidence type="ECO:0000313" key="8">
    <source>
        <dbReference type="EMBL" id="ODV82092.1"/>
    </source>
</evidence>
<dbReference type="GO" id="GO:0008841">
    <property type="term" value="F:dihydrofolate synthase activity"/>
    <property type="evidence" value="ECO:0007669"/>
    <property type="project" value="UniProtKB-EC"/>
</dbReference>
<evidence type="ECO:0000256" key="1">
    <source>
        <dbReference type="ARBA" id="ARBA00008276"/>
    </source>
</evidence>
<dbReference type="GO" id="GO:0005739">
    <property type="term" value="C:mitochondrion"/>
    <property type="evidence" value="ECO:0007669"/>
    <property type="project" value="TreeGrafter"/>
</dbReference>
<dbReference type="GeneID" id="30985550"/>
<evidence type="ECO:0000313" key="9">
    <source>
        <dbReference type="Proteomes" id="UP000094285"/>
    </source>
</evidence>
<accession>A0A1E4SRQ7</accession>
<evidence type="ECO:0000256" key="7">
    <source>
        <dbReference type="PIRNR" id="PIRNR001563"/>
    </source>
</evidence>
<dbReference type="InterPro" id="IPR018109">
    <property type="entry name" value="Folylpolyglutamate_synth_CS"/>
</dbReference>
<evidence type="ECO:0000256" key="4">
    <source>
        <dbReference type="ARBA" id="ARBA00022741"/>
    </source>
</evidence>
<keyword evidence="6" id="KW-0460">Magnesium</keyword>
<comment type="similarity">
    <text evidence="1 7">Belongs to the folylpolyglutamate synthase family.</text>
</comment>
<dbReference type="GO" id="GO:0006730">
    <property type="term" value="P:one-carbon metabolic process"/>
    <property type="evidence" value="ECO:0007669"/>
    <property type="project" value="UniProtKB-KW"/>
</dbReference>
<keyword evidence="2 7" id="KW-0436">Ligase</keyword>
<dbReference type="NCBIfam" id="TIGR01499">
    <property type="entry name" value="folC"/>
    <property type="match status" value="1"/>
</dbReference>
<dbReference type="InterPro" id="IPR001645">
    <property type="entry name" value="Folylpolyglutamate_synth"/>
</dbReference>
<gene>
    <name evidence="8" type="ORF">CANTADRAFT_88024</name>
</gene>
<evidence type="ECO:0000256" key="5">
    <source>
        <dbReference type="ARBA" id="ARBA00022840"/>
    </source>
</evidence>
<dbReference type="AlphaFoldDB" id="A0A1E4SRQ7"/>
<dbReference type="EC" id="6.3.2.12" evidence="7"/>
<dbReference type="GO" id="GO:0005524">
    <property type="term" value="F:ATP binding"/>
    <property type="evidence" value="ECO:0007669"/>
    <property type="project" value="UniProtKB-KW"/>
</dbReference>
<dbReference type="OrthoDB" id="5212574at2759"/>
<keyword evidence="9" id="KW-1185">Reference proteome</keyword>
<dbReference type="Proteomes" id="UP000094285">
    <property type="component" value="Unassembled WGS sequence"/>
</dbReference>